<comment type="caution">
    <text evidence="1">The sequence shown here is derived from an EMBL/GenBank/DDBJ whole genome shotgun (WGS) entry which is preliminary data.</text>
</comment>
<evidence type="ECO:0000313" key="1">
    <source>
        <dbReference type="EMBL" id="ERK01632.1"/>
    </source>
</evidence>
<reference evidence="1 2" key="1">
    <citation type="submission" date="2013-08" db="EMBL/GenBank/DDBJ databases">
        <authorList>
            <person name="Durkin A.S."/>
            <person name="Haft D.R."/>
            <person name="McCorrison J."/>
            <person name="Torralba M."/>
            <person name="Gillis M."/>
            <person name="Haft D.H."/>
            <person name="Methe B."/>
            <person name="Sutton G."/>
            <person name="Nelson K.E."/>
        </authorList>
    </citation>
    <scope>NUCLEOTIDE SEQUENCE [LARGE SCALE GENOMIC DNA]</scope>
    <source>
        <strain evidence="1 2">F0493</strain>
    </source>
</reference>
<dbReference type="Proteomes" id="UP000017023">
    <property type="component" value="Unassembled WGS sequence"/>
</dbReference>
<dbReference type="AlphaFoldDB" id="U2KT43"/>
<name>U2KT43_9BACT</name>
<protein>
    <submittedName>
        <fullName evidence="1">Uncharacterized protein</fullName>
    </submittedName>
</protein>
<sequence>MTIVRFELQSVFFHFLSLYASLFAEKNTFLTNNTYHPTYPVLRINSLKCNGLETKLTSKNITF</sequence>
<proteinExistence type="predicted"/>
<gene>
    <name evidence="1" type="ORF">HMPREF9145_2558</name>
</gene>
<dbReference type="PATRIC" id="fig|1395125.3.peg.1041"/>
<dbReference type="EMBL" id="AWGW01000008">
    <property type="protein sequence ID" value="ERK01632.1"/>
    <property type="molecule type" value="Genomic_DNA"/>
</dbReference>
<accession>U2KT43</accession>
<organism evidence="1 2">
    <name type="scientific">Segatella salivae F0493</name>
    <dbReference type="NCBI Taxonomy" id="1395125"/>
    <lineage>
        <taxon>Bacteria</taxon>
        <taxon>Pseudomonadati</taxon>
        <taxon>Bacteroidota</taxon>
        <taxon>Bacteroidia</taxon>
        <taxon>Bacteroidales</taxon>
        <taxon>Prevotellaceae</taxon>
        <taxon>Segatella</taxon>
    </lineage>
</organism>
<evidence type="ECO:0000313" key="2">
    <source>
        <dbReference type="Proteomes" id="UP000017023"/>
    </source>
</evidence>